<dbReference type="AlphaFoldDB" id="A0AAV3NIN1"/>
<name>A0AAV3NIN1_LITER</name>
<feature type="region of interest" description="Disordered" evidence="1">
    <location>
        <begin position="1"/>
        <end position="21"/>
    </location>
</feature>
<feature type="region of interest" description="Disordered" evidence="1">
    <location>
        <begin position="123"/>
        <end position="151"/>
    </location>
</feature>
<dbReference type="EMBL" id="BAABME010000006">
    <property type="protein sequence ID" value="GAA0138336.1"/>
    <property type="molecule type" value="Genomic_DNA"/>
</dbReference>
<evidence type="ECO:0000313" key="2">
    <source>
        <dbReference type="EMBL" id="GAA0138336.1"/>
    </source>
</evidence>
<proteinExistence type="predicted"/>
<feature type="region of interest" description="Disordered" evidence="1">
    <location>
        <begin position="68"/>
        <end position="107"/>
    </location>
</feature>
<accession>A0AAV3NIN1</accession>
<dbReference type="Proteomes" id="UP001454036">
    <property type="component" value="Unassembled WGS sequence"/>
</dbReference>
<gene>
    <name evidence="2" type="ORF">LIER_00099</name>
</gene>
<comment type="caution">
    <text evidence="2">The sequence shown here is derived from an EMBL/GenBank/DDBJ whole genome shotgun (WGS) entry which is preliminary data.</text>
</comment>
<reference evidence="2 3" key="1">
    <citation type="submission" date="2024-01" db="EMBL/GenBank/DDBJ databases">
        <title>The complete chloroplast genome sequence of Lithospermum erythrorhizon: insights into the phylogenetic relationship among Boraginaceae species and the maternal lineages of purple gromwells.</title>
        <authorList>
            <person name="Okada T."/>
            <person name="Watanabe K."/>
        </authorList>
    </citation>
    <scope>NUCLEOTIDE SEQUENCE [LARGE SCALE GENOMIC DNA]</scope>
</reference>
<feature type="compositionally biased region" description="Polar residues" evidence="1">
    <location>
        <begin position="80"/>
        <end position="95"/>
    </location>
</feature>
<evidence type="ECO:0000313" key="3">
    <source>
        <dbReference type="Proteomes" id="UP001454036"/>
    </source>
</evidence>
<keyword evidence="3" id="KW-1185">Reference proteome</keyword>
<evidence type="ECO:0000256" key="1">
    <source>
        <dbReference type="SAM" id="MobiDB-lite"/>
    </source>
</evidence>
<sequence>MEGGNQLAKQHKTKGSLLQGDGNYFNKIISRESSLGQSSHHNKYYYRQPEGVPFKWEMQPGTPKLKAEEEIIPPPCPSPLMQSQGLPKPSSFLTNSPPPSGDYRRPTKWLGKKFKEIQRSTHKFVQKSGMRKSNPPQIGHSNREFSASNNSFSSLSSSSLSDFHGRAIEKEQEDGHPTCNLNWNMSKILVRVIKRI</sequence>
<protein>
    <submittedName>
        <fullName evidence="2">Uncharacterized protein</fullName>
    </submittedName>
</protein>
<dbReference type="PANTHER" id="PTHR33257">
    <property type="entry name" value="OS05G0165500 PROTEIN"/>
    <property type="match status" value="1"/>
</dbReference>
<dbReference type="PANTHER" id="PTHR33257:SF6">
    <property type="entry name" value="OXYSTEROL-BINDING 4B-LIKE PROTEIN"/>
    <property type="match status" value="1"/>
</dbReference>
<organism evidence="2 3">
    <name type="scientific">Lithospermum erythrorhizon</name>
    <name type="common">Purple gromwell</name>
    <name type="synonym">Lithospermum officinale var. erythrorhizon</name>
    <dbReference type="NCBI Taxonomy" id="34254"/>
    <lineage>
        <taxon>Eukaryota</taxon>
        <taxon>Viridiplantae</taxon>
        <taxon>Streptophyta</taxon>
        <taxon>Embryophyta</taxon>
        <taxon>Tracheophyta</taxon>
        <taxon>Spermatophyta</taxon>
        <taxon>Magnoliopsida</taxon>
        <taxon>eudicotyledons</taxon>
        <taxon>Gunneridae</taxon>
        <taxon>Pentapetalae</taxon>
        <taxon>asterids</taxon>
        <taxon>lamiids</taxon>
        <taxon>Boraginales</taxon>
        <taxon>Boraginaceae</taxon>
        <taxon>Boraginoideae</taxon>
        <taxon>Lithospermeae</taxon>
        <taxon>Lithospermum</taxon>
    </lineage>
</organism>